<dbReference type="EMBL" id="FAVC01000003">
    <property type="protein sequence ID" value="CUU91065.1"/>
    <property type="molecule type" value="Genomic_DNA"/>
</dbReference>
<evidence type="ECO:0000259" key="3">
    <source>
        <dbReference type="PROSITE" id="PS50893"/>
    </source>
</evidence>
<dbReference type="GO" id="GO:0005524">
    <property type="term" value="F:ATP binding"/>
    <property type="evidence" value="ECO:0007669"/>
    <property type="project" value="UniProtKB-KW"/>
</dbReference>
<evidence type="ECO:0000256" key="2">
    <source>
        <dbReference type="ARBA" id="ARBA00022840"/>
    </source>
</evidence>
<keyword evidence="2 4" id="KW-0067">ATP-binding</keyword>
<comment type="caution">
    <text evidence="4">The sequence shown here is derived from an EMBL/GenBank/DDBJ whole genome shotgun (WGS) entry which is preliminary data.</text>
</comment>
<feature type="domain" description="ABC transporter" evidence="3">
    <location>
        <begin position="2"/>
        <end position="228"/>
    </location>
</feature>
<evidence type="ECO:0000256" key="1">
    <source>
        <dbReference type="ARBA" id="ARBA00022741"/>
    </source>
</evidence>
<dbReference type="PROSITE" id="PS50893">
    <property type="entry name" value="ABC_TRANSPORTER_2"/>
    <property type="match status" value="2"/>
</dbReference>
<dbReference type="RefSeq" id="WP_059434621.1">
    <property type="nucleotide sequence ID" value="NZ_FAUY01000003.1"/>
</dbReference>
<dbReference type="PANTHER" id="PTHR43038">
    <property type="entry name" value="ATP-BINDING CASSETTE, SUB-FAMILY H, MEMBER 1"/>
    <property type="match status" value="1"/>
</dbReference>
<dbReference type="InterPro" id="IPR017871">
    <property type="entry name" value="ABC_transporter-like_CS"/>
</dbReference>
<dbReference type="PROSITE" id="PS00211">
    <property type="entry name" value="ABC_TRANSPORTER_1"/>
    <property type="match status" value="1"/>
</dbReference>
<keyword evidence="1" id="KW-0547">Nucleotide-binding</keyword>
<dbReference type="GO" id="GO:0016887">
    <property type="term" value="F:ATP hydrolysis activity"/>
    <property type="evidence" value="ECO:0007669"/>
    <property type="project" value="InterPro"/>
</dbReference>
<sequence length="551" mass="61078">MIKATDLSKVFHKPLTKALSELNFSATCGITGIVGPDGAGKTTLLRLCAGLLSPSSGELEVLGGKMPQSSQEFLDNIGYMPQMFGLYGDLSCEENLKLYAKLKGIKNPNDRINELLEFTNLKQFKDRLASSLSGGMKQKLAFGVTLLKKPKLLLLDEPGVGVDPISRAELWDIARSLNDVCILWATSYLDEASLCDKVILLNKGRILYDDSPKKIELILENRVFLARTKVDKRELLTKLLEYENVLDAYLIGQDIKFILKTKDKVFFDDFKDVKFKSIKPNFEDAFIDILKIKTKAHSELSKVLTPARKTDGFAVQAINLTKKFGSFVATNNVSFEIKSGEIFGFLGPNGAGKSTTFKMICGLLARSSGESLIYEKDINDMKGAIGYMAQKFSLYGNLGLKDNLEFFAGLYGLKGKQKSEKIASMIEIFGLKPYLENKVDELSLGLKQRLALSCSLMHSPLVLFLDEATSGVDPITRKEFWRHINAISKLGISVMITTHLMDEAELCDRIMIINKGTCIAVGTPSEIKSKFGDDISMQEAFIRLVKGSNEL</sequence>
<feature type="domain" description="ABC transporter" evidence="3">
    <location>
        <begin position="315"/>
        <end position="540"/>
    </location>
</feature>
<dbReference type="AlphaFoldDB" id="A0A9W5EWZ9"/>
<dbReference type="Proteomes" id="UP000052245">
    <property type="component" value="Unassembled WGS sequence"/>
</dbReference>
<name>A0A9W5EWZ9_CAMHY</name>
<dbReference type="SMART" id="SM00382">
    <property type="entry name" value="AAA"/>
    <property type="match status" value="2"/>
</dbReference>
<organism evidence="4 5">
    <name type="scientific">Campylobacter hyointestinalis subsp. hyointestinalis</name>
    <dbReference type="NCBI Taxonomy" id="91352"/>
    <lineage>
        <taxon>Bacteria</taxon>
        <taxon>Pseudomonadati</taxon>
        <taxon>Campylobacterota</taxon>
        <taxon>Epsilonproteobacteria</taxon>
        <taxon>Campylobacterales</taxon>
        <taxon>Campylobacteraceae</taxon>
        <taxon>Campylobacter</taxon>
    </lineage>
</organism>
<accession>A0A9W5EWZ9</accession>
<dbReference type="Pfam" id="PF00005">
    <property type="entry name" value="ABC_tran"/>
    <property type="match status" value="2"/>
</dbReference>
<reference evidence="4 5" key="1">
    <citation type="submission" date="2015-11" db="EMBL/GenBank/DDBJ databases">
        <authorList>
            <consortium name="Pathogen Informatics"/>
        </authorList>
    </citation>
    <scope>NUCLEOTIDE SEQUENCE [LARGE SCALE GENOMIC DNA]</scope>
    <source>
        <strain evidence="4 5">007A-0283</strain>
    </source>
</reference>
<dbReference type="Gene3D" id="3.40.50.300">
    <property type="entry name" value="P-loop containing nucleotide triphosphate hydrolases"/>
    <property type="match status" value="2"/>
</dbReference>
<gene>
    <name evidence="4" type="primary">ybhF</name>
    <name evidence="4" type="ORF">ERS739223_01665</name>
</gene>
<dbReference type="InterPro" id="IPR003593">
    <property type="entry name" value="AAA+_ATPase"/>
</dbReference>
<dbReference type="PANTHER" id="PTHR43038:SF3">
    <property type="entry name" value="ABC TRANSPORTER G FAMILY MEMBER 20 ISOFORM X1"/>
    <property type="match status" value="1"/>
</dbReference>
<proteinExistence type="predicted"/>
<dbReference type="InterPro" id="IPR003439">
    <property type="entry name" value="ABC_transporter-like_ATP-bd"/>
</dbReference>
<dbReference type="SUPFAM" id="SSF52540">
    <property type="entry name" value="P-loop containing nucleoside triphosphate hydrolases"/>
    <property type="match status" value="2"/>
</dbReference>
<protein>
    <submittedName>
        <fullName evidence="4">ABC transporter ATP-binding protein</fullName>
    </submittedName>
</protein>
<evidence type="ECO:0000313" key="5">
    <source>
        <dbReference type="Proteomes" id="UP000052245"/>
    </source>
</evidence>
<evidence type="ECO:0000313" key="4">
    <source>
        <dbReference type="EMBL" id="CUU91065.1"/>
    </source>
</evidence>
<dbReference type="InterPro" id="IPR027417">
    <property type="entry name" value="P-loop_NTPase"/>
</dbReference>